<dbReference type="PANTHER" id="PTHR30188">
    <property type="entry name" value="ABC TRANSPORTER PERMEASE PROTEIN-RELATED"/>
    <property type="match status" value="1"/>
</dbReference>
<dbReference type="PANTHER" id="PTHR30188:SF4">
    <property type="entry name" value="PROTEIN TRIGALACTOSYLDIACYLGLYCEROL 1, CHLOROPLASTIC"/>
    <property type="match status" value="1"/>
</dbReference>
<keyword evidence="1" id="KW-0812">Transmembrane</keyword>
<dbReference type="Pfam" id="PF02405">
    <property type="entry name" value="MlaE"/>
    <property type="match status" value="1"/>
</dbReference>
<keyword evidence="1" id="KW-1133">Transmembrane helix</keyword>
<feature type="transmembrane region" description="Helical" evidence="1">
    <location>
        <begin position="184"/>
        <end position="207"/>
    </location>
</feature>
<evidence type="ECO:0000256" key="1">
    <source>
        <dbReference type="SAM" id="Phobius"/>
    </source>
</evidence>
<organism evidence="2 3">
    <name type="scientific">Aquipluma nitroreducens</name>
    <dbReference type="NCBI Taxonomy" id="2010828"/>
    <lineage>
        <taxon>Bacteria</taxon>
        <taxon>Pseudomonadati</taxon>
        <taxon>Bacteroidota</taxon>
        <taxon>Bacteroidia</taxon>
        <taxon>Marinilabiliales</taxon>
        <taxon>Prolixibacteraceae</taxon>
        <taxon>Aquipluma</taxon>
    </lineage>
</organism>
<keyword evidence="1" id="KW-0472">Membrane</keyword>
<dbReference type="RefSeq" id="WP_318350590.1">
    <property type="nucleotide sequence ID" value="NZ_AP018694.1"/>
</dbReference>
<accession>A0A5K7S7V7</accession>
<dbReference type="GO" id="GO:0005548">
    <property type="term" value="F:phospholipid transporter activity"/>
    <property type="evidence" value="ECO:0007669"/>
    <property type="project" value="TreeGrafter"/>
</dbReference>
<evidence type="ECO:0000313" key="3">
    <source>
        <dbReference type="Proteomes" id="UP001193389"/>
    </source>
</evidence>
<dbReference type="Proteomes" id="UP001193389">
    <property type="component" value="Chromosome"/>
</dbReference>
<feature type="transmembrane region" description="Helical" evidence="1">
    <location>
        <begin position="38"/>
        <end position="63"/>
    </location>
</feature>
<feature type="transmembrane region" description="Helical" evidence="1">
    <location>
        <begin position="136"/>
        <end position="164"/>
    </location>
</feature>
<reference evidence="2" key="1">
    <citation type="journal article" date="2020" name="Int. J. Syst. Evol. Microbiol.">
        <title>Aquipluma nitroreducens gen. nov. sp. nov., a novel facultatively anaerobic bacterium isolated from a freshwater lake.</title>
        <authorList>
            <person name="Watanabe M."/>
            <person name="Kojima H."/>
            <person name="Fukui M."/>
        </authorList>
    </citation>
    <scope>NUCLEOTIDE SEQUENCE</scope>
    <source>
        <strain evidence="2">MeG22</strain>
    </source>
</reference>
<sequence length="245" mass="26663">MNIFNQTGQYFALLLKVFSKPERHSLYIRQTFNEIENLGIKSVGIVAVISIFMGGIMTLQVAYNMVNPLLPRTIIGLGNRDSLILEFSSTIMGLIMAGKIGSNITSEIGSMKVTEQIDSLEIMGVNSASYLILPKIIAVVLMFPLLYILSVFFGIIGGLIVGPAVGAVTITDYINGIQSSFNPYYVTFSLMKCLVFGFLISSISAFFGYTVEGGAFDVGTASTRAVVNTNIQILVWDLILTQLLL</sequence>
<dbReference type="KEGG" id="anf:AQPE_1767"/>
<dbReference type="GO" id="GO:0043190">
    <property type="term" value="C:ATP-binding cassette (ABC) transporter complex"/>
    <property type="evidence" value="ECO:0007669"/>
    <property type="project" value="InterPro"/>
</dbReference>
<dbReference type="EMBL" id="AP018694">
    <property type="protein sequence ID" value="BBE17610.1"/>
    <property type="molecule type" value="Genomic_DNA"/>
</dbReference>
<gene>
    <name evidence="2" type="ORF">AQPE_1767</name>
</gene>
<keyword evidence="3" id="KW-1185">Reference proteome</keyword>
<proteinExistence type="predicted"/>
<dbReference type="InterPro" id="IPR030802">
    <property type="entry name" value="Permease_MalE"/>
</dbReference>
<protein>
    <submittedName>
        <fullName evidence="2">ABC-type transport system</fullName>
    </submittedName>
</protein>
<name>A0A5K7S7V7_9BACT</name>
<evidence type="ECO:0000313" key="2">
    <source>
        <dbReference type="EMBL" id="BBE17610.1"/>
    </source>
</evidence>
<dbReference type="AlphaFoldDB" id="A0A5K7S7V7"/>